<dbReference type="OrthoDB" id="4367345at2"/>
<dbReference type="EMBL" id="ACZI02000001">
    <property type="protein sequence ID" value="EFV12261.1"/>
    <property type="molecule type" value="Genomic_DNA"/>
</dbReference>
<reference evidence="3 4" key="1">
    <citation type="journal article" date="2011" name="Stand. Genomic Sci.">
        <title>High quality draft genome sequence of Segniliparus rugosus CDC 945(T)= (ATCC BAA-974(T)).</title>
        <authorList>
            <person name="Earl A.M."/>
            <person name="Desjardins C.A."/>
            <person name="Fitzgerald M.G."/>
            <person name="Arachchi H.M."/>
            <person name="Zeng Q."/>
            <person name="Mehta T."/>
            <person name="Griggs A."/>
            <person name="Birren B.W."/>
            <person name="Toney N.C."/>
            <person name="Carr J."/>
            <person name="Posey J."/>
            <person name="Butler W.R."/>
        </authorList>
    </citation>
    <scope>NUCLEOTIDE SEQUENCE [LARGE SCALE GENOMIC DNA]</scope>
    <source>
        <strain evidence="4">ATCC BAA-974 / DSM 45345 / CCUG 50838 / CIP 108380 / JCM 13579 / CDC 945</strain>
    </source>
</reference>
<comment type="caution">
    <text evidence="3">The sequence shown here is derived from an EMBL/GenBank/DDBJ whole genome shotgun (WGS) entry which is preliminary data.</text>
</comment>
<evidence type="ECO:0008006" key="5">
    <source>
        <dbReference type="Google" id="ProtNLM"/>
    </source>
</evidence>
<keyword evidence="2" id="KW-1133">Transmembrane helix</keyword>
<keyword evidence="2" id="KW-0472">Membrane</keyword>
<keyword evidence="4" id="KW-1185">Reference proteome</keyword>
<feature type="transmembrane region" description="Helical" evidence="2">
    <location>
        <begin position="17"/>
        <end position="35"/>
    </location>
</feature>
<sequence>MAVYQDLSGRAASMRALFFRGVVTILALCVGAVLLHRTSQRQYDTPFTLTLLTESIGEGVLPGSEVKYCGYTIGSVQDLVPLGSGGQKMVLVLDGPQAAVLSSDTSAKFIPSNSLGTSSVELLSSGHGPRLASGATLRVRKDENAASLTHLLRGVSEFQRSFDQSVLDHAASVFRKNVDLVGPVAQAVLDTGDIVSILGRYEKVSQSLTTVSSLLNGLSSFVPVMAPGADKITNSFSWLAAPGIGDSFDLDVFRPLDAILVEGNDLIMTHQEWVIPLARGILNIVSPMAYALGSLAPEYSRLPSLIDKSGALFALAQGETPQRFPAPLDVLPGLGSALPNNEFAPPGAAQGAVPSSPAPQSNPTTEKPSTEASEHSASDASEPDDDEHE</sequence>
<evidence type="ECO:0000256" key="1">
    <source>
        <dbReference type="SAM" id="MobiDB-lite"/>
    </source>
</evidence>
<evidence type="ECO:0000313" key="3">
    <source>
        <dbReference type="EMBL" id="EFV12261.1"/>
    </source>
</evidence>
<evidence type="ECO:0000256" key="2">
    <source>
        <dbReference type="SAM" id="Phobius"/>
    </source>
</evidence>
<dbReference type="eggNOG" id="COG1463">
    <property type="taxonomic scope" value="Bacteria"/>
</dbReference>
<feature type="compositionally biased region" description="Polar residues" evidence="1">
    <location>
        <begin position="358"/>
        <end position="367"/>
    </location>
</feature>
<gene>
    <name evidence="3" type="ORF">HMPREF9336_02880</name>
</gene>
<name>E5XTQ8_SEGRC</name>
<organism evidence="3 4">
    <name type="scientific">Segniliparus rugosus (strain ATCC BAA-974 / DSM 45345 / CCUG 50838 / CIP 108380 / JCM 13579 / CDC 945)</name>
    <dbReference type="NCBI Taxonomy" id="679197"/>
    <lineage>
        <taxon>Bacteria</taxon>
        <taxon>Bacillati</taxon>
        <taxon>Actinomycetota</taxon>
        <taxon>Actinomycetes</taxon>
        <taxon>Mycobacteriales</taxon>
        <taxon>Segniliparaceae</taxon>
        <taxon>Segniliparus</taxon>
    </lineage>
</organism>
<feature type="region of interest" description="Disordered" evidence="1">
    <location>
        <begin position="337"/>
        <end position="389"/>
    </location>
</feature>
<dbReference type="STRING" id="679197.HMPREF9336_02880"/>
<dbReference type="Proteomes" id="UP000004816">
    <property type="component" value="Unassembled WGS sequence"/>
</dbReference>
<keyword evidence="2" id="KW-0812">Transmembrane</keyword>
<dbReference type="RefSeq" id="WP_007471520.1">
    <property type="nucleotide sequence ID" value="NZ_KI391953.1"/>
</dbReference>
<dbReference type="AlphaFoldDB" id="E5XTQ8"/>
<dbReference type="HOGENOM" id="CLU_053684_0_0_11"/>
<evidence type="ECO:0000313" key="4">
    <source>
        <dbReference type="Proteomes" id="UP000004816"/>
    </source>
</evidence>
<accession>E5XTQ8</accession>
<proteinExistence type="predicted"/>
<feature type="compositionally biased region" description="Basic and acidic residues" evidence="1">
    <location>
        <begin position="368"/>
        <end position="377"/>
    </location>
</feature>
<protein>
    <recommendedName>
        <fullName evidence="5">Mammalian cell entry related domain protein</fullName>
    </recommendedName>
</protein>